<accession>A0A2D2D0E7</accession>
<dbReference type="EMBL" id="CP023737">
    <property type="protein sequence ID" value="ATQ68349.1"/>
    <property type="molecule type" value="Genomic_DNA"/>
</dbReference>
<keyword evidence="4" id="KW-1185">Reference proteome</keyword>
<feature type="transmembrane region" description="Helical" evidence="2">
    <location>
        <begin position="12"/>
        <end position="32"/>
    </location>
</feature>
<reference evidence="4" key="1">
    <citation type="submission" date="2017-10" db="EMBL/GenBank/DDBJ databases">
        <title>Completed PacBio SMRT sequence of Methylosinus trichosporium OB3b reveals presence of a third large plasmid.</title>
        <authorList>
            <person name="Charles T.C."/>
            <person name="Lynch M.D.J."/>
            <person name="Heil J.R."/>
            <person name="Cheng J."/>
        </authorList>
    </citation>
    <scope>NUCLEOTIDE SEQUENCE [LARGE SCALE GENOMIC DNA]</scope>
    <source>
        <strain evidence="4">OB3b</strain>
    </source>
</reference>
<name>A0A2D2D0E7_METT3</name>
<dbReference type="KEGG" id="mtw:CQW49_10995"/>
<protein>
    <submittedName>
        <fullName evidence="3">DUF5132 domain-containing protein</fullName>
    </submittedName>
</protein>
<proteinExistence type="predicted"/>
<evidence type="ECO:0000256" key="2">
    <source>
        <dbReference type="SAM" id="Phobius"/>
    </source>
</evidence>
<organism evidence="3 4">
    <name type="scientific">Methylosinus trichosporium (strain ATCC 35070 / NCIMB 11131 / UNIQEM 75 / OB3b)</name>
    <dbReference type="NCBI Taxonomy" id="595536"/>
    <lineage>
        <taxon>Bacteria</taxon>
        <taxon>Pseudomonadati</taxon>
        <taxon>Pseudomonadota</taxon>
        <taxon>Alphaproteobacteria</taxon>
        <taxon>Hyphomicrobiales</taxon>
        <taxon>Methylocystaceae</taxon>
        <taxon>Methylosinus</taxon>
    </lineage>
</organism>
<keyword evidence="2" id="KW-0472">Membrane</keyword>
<dbReference type="Proteomes" id="UP000230709">
    <property type="component" value="Chromosome"/>
</dbReference>
<evidence type="ECO:0000313" key="3">
    <source>
        <dbReference type="EMBL" id="ATQ68349.1"/>
    </source>
</evidence>
<sequence>MALLEDVFEEALGPVAIGVGALLVIPALFPGVRRALRPVAKGAIKAGIGFYETTLANVTDAAGDLIAEARAEREHEAAHSAPLDEKPSPA</sequence>
<feature type="region of interest" description="Disordered" evidence="1">
    <location>
        <begin position="71"/>
        <end position="90"/>
    </location>
</feature>
<dbReference type="AlphaFoldDB" id="A0A2D2D0E7"/>
<gene>
    <name evidence="3" type="ORF">CQW49_10995</name>
</gene>
<keyword evidence="2" id="KW-0812">Transmembrane</keyword>
<keyword evidence="2" id="KW-1133">Transmembrane helix</keyword>
<dbReference type="RefSeq" id="WP_003609850.1">
    <property type="nucleotide sequence ID" value="NZ_ADVE02000001.1"/>
</dbReference>
<evidence type="ECO:0000256" key="1">
    <source>
        <dbReference type="SAM" id="MobiDB-lite"/>
    </source>
</evidence>
<evidence type="ECO:0000313" key="4">
    <source>
        <dbReference type="Proteomes" id="UP000230709"/>
    </source>
</evidence>